<organism evidence="5">
    <name type="scientific">marine sediment metagenome</name>
    <dbReference type="NCBI Taxonomy" id="412755"/>
    <lineage>
        <taxon>unclassified sequences</taxon>
        <taxon>metagenomes</taxon>
        <taxon>ecological metagenomes</taxon>
    </lineage>
</organism>
<dbReference type="EMBL" id="LAZR01000006">
    <property type="protein sequence ID" value="KKO09951.1"/>
    <property type="molecule type" value="Genomic_DNA"/>
</dbReference>
<dbReference type="FunFam" id="3.30.1310.10:FF:000001">
    <property type="entry name" value="Nucleoid-associated protein YbaB"/>
    <property type="match status" value="1"/>
</dbReference>
<evidence type="ECO:0000256" key="3">
    <source>
        <dbReference type="ARBA" id="ARBA00023125"/>
    </source>
</evidence>
<reference evidence="5" key="1">
    <citation type="journal article" date="2015" name="Nature">
        <title>Complex archaea that bridge the gap between prokaryotes and eukaryotes.</title>
        <authorList>
            <person name="Spang A."/>
            <person name="Saw J.H."/>
            <person name="Jorgensen S.L."/>
            <person name="Zaremba-Niedzwiedzka K."/>
            <person name="Martijn J."/>
            <person name="Lind A.E."/>
            <person name="van Eijk R."/>
            <person name="Schleper C."/>
            <person name="Guy L."/>
            <person name="Ettema T.J."/>
        </authorList>
    </citation>
    <scope>NUCLEOTIDE SEQUENCE</scope>
</reference>
<dbReference type="NCBIfam" id="TIGR00103">
    <property type="entry name" value="DNA_YbaB_EbfC"/>
    <property type="match status" value="1"/>
</dbReference>
<gene>
    <name evidence="5" type="ORF">LCGC14_0034530</name>
</gene>
<keyword evidence="2" id="KW-0963">Cytoplasm</keyword>
<feature type="compositionally biased region" description="Basic and acidic residues" evidence="4">
    <location>
        <begin position="16"/>
        <end position="25"/>
    </location>
</feature>
<accession>A0A0F9VY47</accession>
<sequence>MMKGGMAGLMKQAQEMQEKMQKMQEELANAEVTGQSGAGLVSVLMTGRHDVRRVSIDDSLMSEDKEVLEDLIAAAFNDAVRKLEVSSKEKMSGMTAGMNLPDGFKMPF</sequence>
<evidence type="ECO:0000256" key="4">
    <source>
        <dbReference type="SAM" id="MobiDB-lite"/>
    </source>
</evidence>
<dbReference type="HAMAP" id="MF_00274">
    <property type="entry name" value="DNA_YbaB_EbfC"/>
    <property type="match status" value="1"/>
</dbReference>
<dbReference type="GO" id="GO:0005829">
    <property type="term" value="C:cytosol"/>
    <property type="evidence" value="ECO:0007669"/>
    <property type="project" value="TreeGrafter"/>
</dbReference>
<name>A0A0F9VY47_9ZZZZ</name>
<proteinExistence type="inferred from homology"/>
<dbReference type="PANTHER" id="PTHR33449">
    <property type="entry name" value="NUCLEOID-ASSOCIATED PROTEIN YBAB"/>
    <property type="match status" value="1"/>
</dbReference>
<dbReference type="PIRSF" id="PIRSF004555">
    <property type="entry name" value="UCP004555"/>
    <property type="match status" value="1"/>
</dbReference>
<protein>
    <recommendedName>
        <fullName evidence="6">Nucleoid-associated protein</fullName>
    </recommendedName>
</protein>
<dbReference type="PANTHER" id="PTHR33449:SF1">
    <property type="entry name" value="NUCLEOID-ASSOCIATED PROTEIN YBAB"/>
    <property type="match status" value="1"/>
</dbReference>
<keyword evidence="3" id="KW-0238">DNA-binding</keyword>
<evidence type="ECO:0000313" key="5">
    <source>
        <dbReference type="EMBL" id="KKO09951.1"/>
    </source>
</evidence>
<dbReference type="Gene3D" id="3.30.1310.10">
    <property type="entry name" value="Nucleoid-associated protein YbaB-like domain"/>
    <property type="match status" value="1"/>
</dbReference>
<evidence type="ECO:0000256" key="2">
    <source>
        <dbReference type="ARBA" id="ARBA00022490"/>
    </source>
</evidence>
<dbReference type="AlphaFoldDB" id="A0A0F9VY47"/>
<evidence type="ECO:0000256" key="1">
    <source>
        <dbReference type="ARBA" id="ARBA00011738"/>
    </source>
</evidence>
<dbReference type="SUPFAM" id="SSF82607">
    <property type="entry name" value="YbaB-like"/>
    <property type="match status" value="1"/>
</dbReference>
<dbReference type="GO" id="GO:0003677">
    <property type="term" value="F:DNA binding"/>
    <property type="evidence" value="ECO:0007669"/>
    <property type="project" value="UniProtKB-KW"/>
</dbReference>
<dbReference type="Pfam" id="PF02575">
    <property type="entry name" value="YbaB_DNA_bd"/>
    <property type="match status" value="1"/>
</dbReference>
<comment type="caution">
    <text evidence="5">The sequence shown here is derived from an EMBL/GenBank/DDBJ whole genome shotgun (WGS) entry which is preliminary data.</text>
</comment>
<dbReference type="InterPro" id="IPR036894">
    <property type="entry name" value="YbaB-like_sf"/>
</dbReference>
<comment type="subunit">
    <text evidence="1">Homodimer.</text>
</comment>
<evidence type="ECO:0008006" key="6">
    <source>
        <dbReference type="Google" id="ProtNLM"/>
    </source>
</evidence>
<dbReference type="InterPro" id="IPR004401">
    <property type="entry name" value="YbaB/EbfC"/>
</dbReference>
<feature type="region of interest" description="Disordered" evidence="4">
    <location>
        <begin position="1"/>
        <end position="25"/>
    </location>
</feature>